<name>A0A9P3GV05_9APHY</name>
<dbReference type="AlphaFoldDB" id="A0A9P3GV05"/>
<proteinExistence type="predicted"/>
<evidence type="ECO:0000313" key="2">
    <source>
        <dbReference type="EMBL" id="GJE99799.1"/>
    </source>
</evidence>
<dbReference type="PRINTS" id="PR00410">
    <property type="entry name" value="PHEHYDRXLASE"/>
</dbReference>
<dbReference type="InterPro" id="IPR039261">
    <property type="entry name" value="FNR_nucleotide-bd"/>
</dbReference>
<dbReference type="PANTHER" id="PTHR42815">
    <property type="entry name" value="FAD-BINDING, PUTATIVE (AFU_ORTHOLOGUE AFUA_6G07600)-RELATED"/>
    <property type="match status" value="1"/>
</dbReference>
<dbReference type="InterPro" id="IPR012349">
    <property type="entry name" value="Split_barrel_FMN-bd"/>
</dbReference>
<keyword evidence="3" id="KW-1185">Reference proteome</keyword>
<evidence type="ECO:0000259" key="1">
    <source>
        <dbReference type="PROSITE" id="PS51384"/>
    </source>
</evidence>
<evidence type="ECO:0000313" key="3">
    <source>
        <dbReference type="Proteomes" id="UP000703269"/>
    </source>
</evidence>
<dbReference type="PANTHER" id="PTHR42815:SF2">
    <property type="entry name" value="FAD-BINDING, PUTATIVE (AFU_ORTHOLOGUE AFUA_6G07600)-RELATED"/>
    <property type="match status" value="1"/>
</dbReference>
<dbReference type="SUPFAM" id="SSF52343">
    <property type="entry name" value="Ferredoxin reductase-like, C-terminal NADP-linked domain"/>
    <property type="match status" value="1"/>
</dbReference>
<protein>
    <recommendedName>
        <fullName evidence="1">FAD-binding FR-type domain-containing protein</fullName>
    </recommendedName>
</protein>
<sequence length="631" mass="69097">MTVLQGFHRGELAIQEKLAIADAVANNYTWIEPEMPDQHRAFHMTRPPFLPVTTLDREGRPWTSVLAGSTGQPGFISCPSPSRYDMDVKVWEGDPFRENMKKFADGETTLIAGLGIDFTTRRRFKIAGHVRKMRQDGERYRMSLSVEQALGLCPKYINVREFEAHPETFPVVVHQCPQLPENARLPDELVDFIRASDTMFVGTSYQARPEESAKFPSHLGQNQRGGRKGWVRVRSDGKTIVIPDYSGNRLMSSLGNIETTHVAGVTIVDFVTGDILYLTANARTVLGQEAQDIMPRQNILTLVEVTGYTFIRDALPVRQRTGTSPTRSPYSPPVRLLAEEEAAGSKHLGDDSLVTLTRVQIHSDDLATFTWESSQPIPIQPGQTAVLDFSDVVGKAQYQTMNPSNPSSLNDDRVRTWTVSSAHLAPEGTTTFDLTMREQPNGFITGVLFTLARRLAEARPDFLEDTRPLGLAVKLVGIAGSFVLPPAPAPGAPYARMLWLAGGIGVTPFLSMLAALARSHAQADVVLALATREPAVLMPLLAAALEGGAPGLRVALHFFTNETVPPFSAGVGPAVDVTVHRGRIDGAFLAGVEDIAERKAYLCGPQAFEQAMVKVLGERGVTDVVRESFEY</sequence>
<accession>A0A9P3GV05</accession>
<gene>
    <name evidence="2" type="ORF">PsYK624_160700</name>
</gene>
<dbReference type="GO" id="GO:0016491">
    <property type="term" value="F:oxidoreductase activity"/>
    <property type="evidence" value="ECO:0007669"/>
    <property type="project" value="InterPro"/>
</dbReference>
<dbReference type="InterPro" id="IPR017927">
    <property type="entry name" value="FAD-bd_FR_type"/>
</dbReference>
<organism evidence="2 3">
    <name type="scientific">Phanerochaete sordida</name>
    <dbReference type="NCBI Taxonomy" id="48140"/>
    <lineage>
        <taxon>Eukaryota</taxon>
        <taxon>Fungi</taxon>
        <taxon>Dikarya</taxon>
        <taxon>Basidiomycota</taxon>
        <taxon>Agaricomycotina</taxon>
        <taxon>Agaricomycetes</taxon>
        <taxon>Polyporales</taxon>
        <taxon>Phanerochaetaceae</taxon>
        <taxon>Phanerochaete</taxon>
    </lineage>
</organism>
<dbReference type="Gene3D" id="3.40.50.80">
    <property type="entry name" value="Nucleotide-binding domain of ferredoxin-NADP reductase (FNR) module"/>
    <property type="match status" value="1"/>
</dbReference>
<dbReference type="Pfam" id="PF00175">
    <property type="entry name" value="NAD_binding_1"/>
    <property type="match status" value="1"/>
</dbReference>
<dbReference type="EMBL" id="BPQB01000120">
    <property type="protein sequence ID" value="GJE99799.1"/>
    <property type="molecule type" value="Genomic_DNA"/>
</dbReference>
<reference evidence="2 3" key="1">
    <citation type="submission" date="2021-08" db="EMBL/GenBank/DDBJ databases">
        <title>Draft Genome Sequence of Phanerochaete sordida strain YK-624.</title>
        <authorList>
            <person name="Mori T."/>
            <person name="Dohra H."/>
            <person name="Suzuki T."/>
            <person name="Kawagishi H."/>
            <person name="Hirai H."/>
        </authorList>
    </citation>
    <scope>NUCLEOTIDE SEQUENCE [LARGE SCALE GENOMIC DNA]</scope>
    <source>
        <strain evidence="2 3">YK-624</strain>
    </source>
</reference>
<feature type="domain" description="FAD-binding FR-type" evidence="1">
    <location>
        <begin position="349"/>
        <end position="485"/>
    </location>
</feature>
<dbReference type="PROSITE" id="PS51384">
    <property type="entry name" value="FAD_FR"/>
    <property type="match status" value="1"/>
</dbReference>
<comment type="caution">
    <text evidence="2">The sequence shown here is derived from an EMBL/GenBank/DDBJ whole genome shotgun (WGS) entry which is preliminary data.</text>
</comment>
<dbReference type="InterPro" id="IPR001433">
    <property type="entry name" value="OxRdtase_FAD/NAD-bd"/>
</dbReference>
<dbReference type="Gene3D" id="2.30.110.10">
    <property type="entry name" value="Electron Transport, Fmn-binding Protein, Chain A"/>
    <property type="match status" value="1"/>
</dbReference>
<dbReference type="Proteomes" id="UP000703269">
    <property type="component" value="Unassembled WGS sequence"/>
</dbReference>
<dbReference type="OrthoDB" id="436496at2759"/>